<dbReference type="OrthoDB" id="334367at2"/>
<dbReference type="Pfam" id="PF18480">
    <property type="entry name" value="DUF5615"/>
    <property type="match status" value="1"/>
</dbReference>
<proteinExistence type="predicted"/>
<name>A0A1M7RCZ9_9ACTN</name>
<gene>
    <name evidence="3" type="ORF">SAMN05443668_11038</name>
</gene>
<evidence type="ECO:0000313" key="4">
    <source>
        <dbReference type="Proteomes" id="UP000184440"/>
    </source>
</evidence>
<feature type="region of interest" description="Disordered" evidence="1">
    <location>
        <begin position="14"/>
        <end position="58"/>
    </location>
</feature>
<evidence type="ECO:0000256" key="1">
    <source>
        <dbReference type="SAM" id="MobiDB-lite"/>
    </source>
</evidence>
<dbReference type="InterPro" id="IPR041049">
    <property type="entry name" value="DUF5615"/>
</dbReference>
<organism evidence="3 4">
    <name type="scientific">Cryptosporangium aurantiacum</name>
    <dbReference type="NCBI Taxonomy" id="134849"/>
    <lineage>
        <taxon>Bacteria</taxon>
        <taxon>Bacillati</taxon>
        <taxon>Actinomycetota</taxon>
        <taxon>Actinomycetes</taxon>
        <taxon>Cryptosporangiales</taxon>
        <taxon>Cryptosporangiaceae</taxon>
        <taxon>Cryptosporangium</taxon>
    </lineage>
</organism>
<evidence type="ECO:0000259" key="2">
    <source>
        <dbReference type="Pfam" id="PF18480"/>
    </source>
</evidence>
<sequence length="84" mass="9352">MDNNISPLVAKSLTEAGHDATHVSEYGMQAASDRTYSNGRRQKAECSSRPIPTSAHYSHYGVPERRPFSSFAAWSVVARRTKRL</sequence>
<reference evidence="3 4" key="1">
    <citation type="submission" date="2016-11" db="EMBL/GenBank/DDBJ databases">
        <authorList>
            <person name="Jaros S."/>
            <person name="Januszkiewicz K."/>
            <person name="Wedrychowicz H."/>
        </authorList>
    </citation>
    <scope>NUCLEOTIDE SEQUENCE [LARGE SCALE GENOMIC DNA]</scope>
    <source>
        <strain evidence="3 4">DSM 46144</strain>
    </source>
</reference>
<dbReference type="Proteomes" id="UP000184440">
    <property type="component" value="Unassembled WGS sequence"/>
</dbReference>
<dbReference type="EMBL" id="FRCS01000010">
    <property type="protein sequence ID" value="SHN44060.1"/>
    <property type="molecule type" value="Genomic_DNA"/>
</dbReference>
<keyword evidence="4" id="KW-1185">Reference proteome</keyword>
<feature type="domain" description="DUF5615" evidence="2">
    <location>
        <begin position="1"/>
        <end position="35"/>
    </location>
</feature>
<accession>A0A1M7RCZ9</accession>
<dbReference type="STRING" id="134849.SAMN05443668_11038"/>
<evidence type="ECO:0000313" key="3">
    <source>
        <dbReference type="EMBL" id="SHN44060.1"/>
    </source>
</evidence>
<dbReference type="AlphaFoldDB" id="A0A1M7RCZ9"/>
<protein>
    <recommendedName>
        <fullName evidence="2">DUF5615 domain-containing protein</fullName>
    </recommendedName>
</protein>